<feature type="signal peptide" evidence="2">
    <location>
        <begin position="1"/>
        <end position="15"/>
    </location>
</feature>
<feature type="region of interest" description="Disordered" evidence="1">
    <location>
        <begin position="101"/>
        <end position="124"/>
    </location>
</feature>
<accession>A0ABD0TK30</accession>
<dbReference type="AlphaFoldDB" id="A0ABD0TK30"/>
<evidence type="ECO:0000256" key="1">
    <source>
        <dbReference type="SAM" id="MobiDB-lite"/>
    </source>
</evidence>
<proteinExistence type="predicted"/>
<reference evidence="3 4" key="1">
    <citation type="submission" date="2024-06" db="EMBL/GenBank/DDBJ databases">
        <title>A chromosome-level genome assembly of beet webworm, Loxostege sticticalis.</title>
        <authorList>
            <person name="Zhang Y."/>
        </authorList>
    </citation>
    <scope>NUCLEOTIDE SEQUENCE [LARGE SCALE GENOMIC DNA]</scope>
    <source>
        <strain evidence="3">AQ028</strain>
        <tissue evidence="3">Male pupae</tissue>
    </source>
</reference>
<feature type="chain" id="PRO_5044852461" evidence="2">
    <location>
        <begin position="16"/>
        <end position="244"/>
    </location>
</feature>
<dbReference type="EMBL" id="JBEDNZ010000004">
    <property type="protein sequence ID" value="KAL0849650.1"/>
    <property type="molecule type" value="Genomic_DNA"/>
</dbReference>
<evidence type="ECO:0000256" key="2">
    <source>
        <dbReference type="SAM" id="SignalP"/>
    </source>
</evidence>
<evidence type="ECO:0000313" key="3">
    <source>
        <dbReference type="EMBL" id="KAL0849650.1"/>
    </source>
</evidence>
<evidence type="ECO:0000313" key="4">
    <source>
        <dbReference type="Proteomes" id="UP001549921"/>
    </source>
</evidence>
<name>A0ABD0TK30_LOXSC</name>
<organism evidence="3 4">
    <name type="scientific">Loxostege sticticalis</name>
    <name type="common">Beet webworm moth</name>
    <dbReference type="NCBI Taxonomy" id="481309"/>
    <lineage>
        <taxon>Eukaryota</taxon>
        <taxon>Metazoa</taxon>
        <taxon>Ecdysozoa</taxon>
        <taxon>Arthropoda</taxon>
        <taxon>Hexapoda</taxon>
        <taxon>Insecta</taxon>
        <taxon>Pterygota</taxon>
        <taxon>Neoptera</taxon>
        <taxon>Endopterygota</taxon>
        <taxon>Lepidoptera</taxon>
        <taxon>Glossata</taxon>
        <taxon>Ditrysia</taxon>
        <taxon>Pyraloidea</taxon>
        <taxon>Crambidae</taxon>
        <taxon>Pyraustinae</taxon>
        <taxon>Loxostege</taxon>
    </lineage>
</organism>
<keyword evidence="2" id="KW-0732">Signal</keyword>
<sequence>MKFLVAFALIAVASAIPLSPSQLHEVEQIFAAIQSPSTNPATAAALQQMLIDMGVVIVPGKPGQLPINMDPALLPEKPGQLPIHTDPALLPEHPDQLPIHTDPALLPEHPEHSDLPEHPEHSDLPEAPVVAPVFVPEPARKSPLVEIILNVNQANAAIPPVSAGVPEHPGQLPIHMDPALLPEHPGQLPINMDPALLPEKPGQLPINMDPAILPEQPGNLQIVDRPILAPILIAKPNPMLRRTQ</sequence>
<dbReference type="Proteomes" id="UP001549921">
    <property type="component" value="Unassembled WGS sequence"/>
</dbReference>
<protein>
    <submittedName>
        <fullName evidence="3">Uncharacterized protein</fullName>
    </submittedName>
</protein>
<gene>
    <name evidence="3" type="ORF">ABMA28_013904</name>
</gene>
<comment type="caution">
    <text evidence="3">The sequence shown here is derived from an EMBL/GenBank/DDBJ whole genome shotgun (WGS) entry which is preliminary data.</text>
</comment>
<feature type="compositionally biased region" description="Basic and acidic residues" evidence="1">
    <location>
        <begin position="108"/>
        <end position="124"/>
    </location>
</feature>